<name>A0AAE1HDW4_9NEOP</name>
<accession>A0AAE1HDW4</accession>
<evidence type="ECO:0000313" key="3">
    <source>
        <dbReference type="Proteomes" id="UP001219518"/>
    </source>
</evidence>
<reference evidence="2" key="2">
    <citation type="journal article" date="2023" name="BMC Genomics">
        <title>Pest status, molecular evolution, and epigenetic factors derived from the genome assembly of Frankliniella fusca, a thysanopteran phytovirus vector.</title>
        <authorList>
            <person name="Catto M.A."/>
            <person name="Labadie P.E."/>
            <person name="Jacobson A.L."/>
            <person name="Kennedy G.G."/>
            <person name="Srinivasan R."/>
            <person name="Hunt B.G."/>
        </authorList>
    </citation>
    <scope>NUCLEOTIDE SEQUENCE</scope>
    <source>
        <strain evidence="2">PL_HMW_Pooled</strain>
    </source>
</reference>
<dbReference type="EMBL" id="JAHWGI010000960">
    <property type="protein sequence ID" value="KAK3918765.1"/>
    <property type="molecule type" value="Genomic_DNA"/>
</dbReference>
<evidence type="ECO:0000313" key="2">
    <source>
        <dbReference type="EMBL" id="KAK3918765.1"/>
    </source>
</evidence>
<evidence type="ECO:0000256" key="1">
    <source>
        <dbReference type="SAM" id="MobiDB-lite"/>
    </source>
</evidence>
<dbReference type="Proteomes" id="UP001219518">
    <property type="component" value="Unassembled WGS sequence"/>
</dbReference>
<organism evidence="2 3">
    <name type="scientific">Frankliniella fusca</name>
    <dbReference type="NCBI Taxonomy" id="407009"/>
    <lineage>
        <taxon>Eukaryota</taxon>
        <taxon>Metazoa</taxon>
        <taxon>Ecdysozoa</taxon>
        <taxon>Arthropoda</taxon>
        <taxon>Hexapoda</taxon>
        <taxon>Insecta</taxon>
        <taxon>Pterygota</taxon>
        <taxon>Neoptera</taxon>
        <taxon>Paraneoptera</taxon>
        <taxon>Thysanoptera</taxon>
        <taxon>Terebrantia</taxon>
        <taxon>Thripoidea</taxon>
        <taxon>Thripidae</taxon>
        <taxon>Frankliniella</taxon>
    </lineage>
</organism>
<protein>
    <submittedName>
        <fullName evidence="2">Merozoite surface protein 1</fullName>
    </submittedName>
</protein>
<gene>
    <name evidence="2" type="ORF">KUF71_008012</name>
</gene>
<sequence length="212" mass="21333">MFCFSSSFVKGTTNSLLNATPLTPLSTQNTLPMSSNLNHTASPLQLGSTWSNAGLNIDVDNLTLSGNRNKSGTGPSMNQLATNSPTSPLARQGLTSTFTNMMPMAQSGTTGPIMGVGGGLMGSMPSSVPAPAQSPMLSGLPVRIPSMPGTIPGAMPGALPGTMPGTMPGAMTASSMPGAIPTSSPMSGMAPLGMMQSNSTSSNSAFFPATFK</sequence>
<keyword evidence="3" id="KW-1185">Reference proteome</keyword>
<proteinExistence type="predicted"/>
<dbReference type="AlphaFoldDB" id="A0AAE1HDW4"/>
<keyword evidence="2" id="KW-0477">Merozoite</keyword>
<comment type="caution">
    <text evidence="2">The sequence shown here is derived from an EMBL/GenBank/DDBJ whole genome shotgun (WGS) entry which is preliminary data.</text>
</comment>
<reference evidence="2" key="1">
    <citation type="submission" date="2021-07" db="EMBL/GenBank/DDBJ databases">
        <authorList>
            <person name="Catto M.A."/>
            <person name="Jacobson A."/>
            <person name="Kennedy G."/>
            <person name="Labadie P."/>
            <person name="Hunt B.G."/>
            <person name="Srinivasan R."/>
        </authorList>
    </citation>
    <scope>NUCLEOTIDE SEQUENCE</scope>
    <source>
        <strain evidence="2">PL_HMW_Pooled</strain>
        <tissue evidence="2">Head</tissue>
    </source>
</reference>
<feature type="region of interest" description="Disordered" evidence="1">
    <location>
        <begin position="66"/>
        <end position="88"/>
    </location>
</feature>